<dbReference type="InterPro" id="IPR036821">
    <property type="entry name" value="Peptide_deformylase_sf"/>
</dbReference>
<evidence type="ECO:0000256" key="1">
    <source>
        <dbReference type="ARBA" id="ARBA00010759"/>
    </source>
</evidence>
<accession>A0A381PL63</accession>
<dbReference type="AlphaFoldDB" id="A0A381PL63"/>
<reference evidence="3" key="1">
    <citation type="submission" date="2018-05" db="EMBL/GenBank/DDBJ databases">
        <authorList>
            <person name="Lanie J.A."/>
            <person name="Ng W.-L."/>
            <person name="Kazmierczak K.M."/>
            <person name="Andrzejewski T.M."/>
            <person name="Davidsen T.M."/>
            <person name="Wayne K.J."/>
            <person name="Tettelin H."/>
            <person name="Glass J.I."/>
            <person name="Rusch D."/>
            <person name="Podicherti R."/>
            <person name="Tsui H.-C.T."/>
            <person name="Winkler M.E."/>
        </authorList>
    </citation>
    <scope>NUCLEOTIDE SEQUENCE</scope>
</reference>
<organism evidence="3">
    <name type="scientific">marine metagenome</name>
    <dbReference type="NCBI Taxonomy" id="408172"/>
    <lineage>
        <taxon>unclassified sequences</taxon>
        <taxon>metagenomes</taxon>
        <taxon>ecological metagenomes</taxon>
    </lineage>
</organism>
<dbReference type="InterPro" id="IPR023635">
    <property type="entry name" value="Peptide_deformylase"/>
</dbReference>
<gene>
    <name evidence="3" type="ORF">METZ01_LOCUS19653</name>
</gene>
<feature type="compositionally biased region" description="Acidic residues" evidence="2">
    <location>
        <begin position="161"/>
        <end position="182"/>
    </location>
</feature>
<dbReference type="Gene3D" id="3.90.45.10">
    <property type="entry name" value="Peptide deformylase"/>
    <property type="match status" value="1"/>
</dbReference>
<dbReference type="SUPFAM" id="SSF56420">
    <property type="entry name" value="Peptide deformylase"/>
    <property type="match status" value="1"/>
</dbReference>
<dbReference type="NCBIfam" id="NF001159">
    <property type="entry name" value="PRK00150.1-3"/>
    <property type="match status" value="1"/>
</dbReference>
<dbReference type="Pfam" id="PF01327">
    <property type="entry name" value="Pep_deformylase"/>
    <property type="match status" value="1"/>
</dbReference>
<dbReference type="PANTHER" id="PTHR10458">
    <property type="entry name" value="PEPTIDE DEFORMYLASE"/>
    <property type="match status" value="1"/>
</dbReference>
<comment type="similarity">
    <text evidence="1">Belongs to the polypeptide deformylase family.</text>
</comment>
<sequence length="196" mass="21963">VAILDMRLLPDPILRKQAKKVAKVTPQLRKLVENMVETMRDQRGVGLAANQVGSLQKVAVIETPEMEEPMVLINPEIMKAEGERQVEEGCLSVPGYRGLVNRSEKVRVKAMGLDGKIYRLNAEDLLAQALEHEIDHLNGILYIDHLVDHESLYKITYHEHDEEEDEFDGDLDDGEDEAEESTESVAVETSDSGAED</sequence>
<protein>
    <recommendedName>
        <fullName evidence="4">Peptide deformylase</fullName>
    </recommendedName>
</protein>
<evidence type="ECO:0000256" key="2">
    <source>
        <dbReference type="SAM" id="MobiDB-lite"/>
    </source>
</evidence>
<dbReference type="GO" id="GO:0042586">
    <property type="term" value="F:peptide deformylase activity"/>
    <property type="evidence" value="ECO:0007669"/>
    <property type="project" value="InterPro"/>
</dbReference>
<dbReference type="EMBL" id="UINC01000994">
    <property type="protein sequence ID" value="SUZ66799.1"/>
    <property type="molecule type" value="Genomic_DNA"/>
</dbReference>
<evidence type="ECO:0000313" key="3">
    <source>
        <dbReference type="EMBL" id="SUZ66799.1"/>
    </source>
</evidence>
<dbReference type="PRINTS" id="PR01576">
    <property type="entry name" value="PDEFORMYLASE"/>
</dbReference>
<feature type="region of interest" description="Disordered" evidence="2">
    <location>
        <begin position="159"/>
        <end position="196"/>
    </location>
</feature>
<dbReference type="CDD" id="cd00487">
    <property type="entry name" value="Pep_deformylase"/>
    <property type="match status" value="1"/>
</dbReference>
<evidence type="ECO:0008006" key="4">
    <source>
        <dbReference type="Google" id="ProtNLM"/>
    </source>
</evidence>
<dbReference type="HAMAP" id="MF_00163">
    <property type="entry name" value="Pep_deformylase"/>
    <property type="match status" value="1"/>
</dbReference>
<feature type="non-terminal residue" evidence="3">
    <location>
        <position position="1"/>
    </location>
</feature>
<dbReference type="PANTHER" id="PTHR10458:SF22">
    <property type="entry name" value="PEPTIDE DEFORMYLASE"/>
    <property type="match status" value="1"/>
</dbReference>
<name>A0A381PL63_9ZZZZ</name>
<feature type="compositionally biased region" description="Low complexity" evidence="2">
    <location>
        <begin position="183"/>
        <end position="196"/>
    </location>
</feature>
<proteinExistence type="inferred from homology"/>
<dbReference type="NCBIfam" id="TIGR00079">
    <property type="entry name" value="pept_deformyl"/>
    <property type="match status" value="1"/>
</dbReference>